<gene>
    <name evidence="1" type="ORF">HDC14880</name>
</gene>
<evidence type="ECO:0000313" key="1">
    <source>
        <dbReference type="EMBL" id="DAA04243.1"/>
    </source>
</evidence>
<organism evidence="1">
    <name type="scientific">Drosophila melanogaster</name>
    <name type="common">Fruit fly</name>
    <dbReference type="NCBI Taxonomy" id="7227"/>
    <lineage>
        <taxon>Eukaryota</taxon>
        <taxon>Metazoa</taxon>
        <taxon>Ecdysozoa</taxon>
        <taxon>Arthropoda</taxon>
        <taxon>Hexapoda</taxon>
        <taxon>Insecta</taxon>
        <taxon>Pterygota</taxon>
        <taxon>Neoptera</taxon>
        <taxon>Endopterygota</taxon>
        <taxon>Diptera</taxon>
        <taxon>Brachycera</taxon>
        <taxon>Muscomorpha</taxon>
        <taxon>Ephydroidea</taxon>
        <taxon>Drosophilidae</taxon>
        <taxon>Drosophila</taxon>
        <taxon>Sophophora</taxon>
    </lineage>
</organism>
<proteinExistence type="predicted"/>
<accession>Q6IJH8</accession>
<reference evidence="1" key="1">
    <citation type="journal article" date="2003" name="Genome Biol.">
        <title>An integrated gene annotation and transcriptional profiling approach towards the full gene content of the Drosophila genome.</title>
        <authorList>
            <person name="Hild M."/>
            <person name="Beckmann B."/>
            <person name="Haas S.A."/>
            <person name="Koch B."/>
            <person name="Solovyev V."/>
            <person name="Busold C."/>
            <person name="Fellenberg K."/>
            <person name="Boutros M."/>
            <person name="Vingron M."/>
            <person name="Sauer F."/>
            <person name="Hoheisel J.D."/>
            <person name="Paro R."/>
        </authorList>
    </citation>
    <scope>NUCLEOTIDE SEQUENCE</scope>
</reference>
<sequence length="76" mass="8931">MRLTLESWHTITKTLRHLPKRMRACGKRIHCQKRKTQQWQKRQKVENRNLITCGHLSAAAVSFQPHSAKKAIQTID</sequence>
<dbReference type="AlphaFoldDB" id="Q6IJH8"/>
<protein>
    <submittedName>
        <fullName evidence="1">HDC14880</fullName>
    </submittedName>
</protein>
<dbReference type="EMBL" id="BK002738">
    <property type="protein sequence ID" value="DAA04243.1"/>
    <property type="molecule type" value="Genomic_DNA"/>
</dbReference>
<name>Q6IJH8_DROME</name>